<reference evidence="2" key="2">
    <citation type="submission" date="2025-08" db="UniProtKB">
        <authorList>
            <consortium name="Ensembl"/>
        </authorList>
    </citation>
    <scope>IDENTIFICATION</scope>
</reference>
<keyword evidence="3" id="KW-1185">Reference proteome</keyword>
<dbReference type="Proteomes" id="UP000314982">
    <property type="component" value="Unassembled WGS sequence"/>
</dbReference>
<evidence type="ECO:0000259" key="1">
    <source>
        <dbReference type="Pfam" id="PF08945"/>
    </source>
</evidence>
<evidence type="ECO:0000313" key="3">
    <source>
        <dbReference type="Proteomes" id="UP000314982"/>
    </source>
</evidence>
<dbReference type="GeneTree" id="ENSGT00940000178131"/>
<dbReference type="AlphaFoldDB" id="A0A4W5REZ6"/>
<reference evidence="3" key="1">
    <citation type="submission" date="2018-06" db="EMBL/GenBank/DDBJ databases">
        <title>Genome assembly of Danube salmon.</title>
        <authorList>
            <person name="Macqueen D.J."/>
            <person name="Gundappa M.K."/>
        </authorList>
    </citation>
    <scope>NUCLEOTIDE SEQUENCE [LARGE SCALE GENOMIC DNA]</scope>
</reference>
<evidence type="ECO:0000313" key="2">
    <source>
        <dbReference type="Ensembl" id="ENSHHUP00000084553.1"/>
    </source>
</evidence>
<dbReference type="STRING" id="62062.ENSHHUP00000084553"/>
<feature type="domain" description="Bcl-x interacting BH3" evidence="1">
    <location>
        <begin position="158"/>
        <end position="183"/>
    </location>
</feature>
<proteinExistence type="predicted"/>
<organism evidence="2 3">
    <name type="scientific">Hucho hucho</name>
    <name type="common">huchen</name>
    <dbReference type="NCBI Taxonomy" id="62062"/>
    <lineage>
        <taxon>Eukaryota</taxon>
        <taxon>Metazoa</taxon>
        <taxon>Chordata</taxon>
        <taxon>Craniata</taxon>
        <taxon>Vertebrata</taxon>
        <taxon>Euteleostomi</taxon>
        <taxon>Actinopterygii</taxon>
        <taxon>Neopterygii</taxon>
        <taxon>Teleostei</taxon>
        <taxon>Protacanthopterygii</taxon>
        <taxon>Salmoniformes</taxon>
        <taxon>Salmonidae</taxon>
        <taxon>Salmoninae</taxon>
        <taxon>Hucho</taxon>
    </lineage>
</organism>
<name>A0A4W5REZ6_9TELE</name>
<dbReference type="Ensembl" id="ENSHHUT00000087197.1">
    <property type="protein sequence ID" value="ENSHHUP00000084553.1"/>
    <property type="gene ID" value="ENSHHUG00000049016.1"/>
</dbReference>
<accession>A0A4W5REZ6</accession>
<dbReference type="Pfam" id="PF08945">
    <property type="entry name" value="Bclx_interact"/>
    <property type="match status" value="1"/>
</dbReference>
<sequence>MTLHRQNNKNSLTLILDLSYRQQNQSNGSTILIERGKYGELNPGGGAASGAEPTDIPQFSEGDQQSRGGIMMPNSLLGFQSRSPVFRTLSRSSSGYFSFDSDSIPSSPLLKDNKSTQTPSPSSQIMTHALQRMSQAQETNRDYDAWPNPLHPYRPRPQPTAGDMWPETLIGQELQRIGDEFNHLFIHGVSRYTTPALSLVYTHKGLEEPQISKDDDNAPYIQKMHHFGRVSI</sequence>
<dbReference type="InterPro" id="IPR015040">
    <property type="entry name" value="Bcl-x_interacting_BH3_dom"/>
</dbReference>
<protein>
    <recommendedName>
        <fullName evidence="1">Bcl-x interacting BH3 domain-containing protein</fullName>
    </recommendedName>
</protein>
<reference evidence="2" key="3">
    <citation type="submission" date="2025-09" db="UniProtKB">
        <authorList>
            <consortium name="Ensembl"/>
        </authorList>
    </citation>
    <scope>IDENTIFICATION</scope>
</reference>